<gene>
    <name evidence="2" type="primary">elbB</name>
    <name evidence="2" type="ORF">GT360_15920</name>
</gene>
<reference evidence="2 3" key="1">
    <citation type="submission" date="2020-01" db="EMBL/GenBank/DDBJ databases">
        <title>Whole genome and functional gene identification of agarase of Vibrio HN897.</title>
        <authorList>
            <person name="Liu Y."/>
            <person name="Zhao Z."/>
        </authorList>
    </citation>
    <scope>NUCLEOTIDE SEQUENCE [LARGE SCALE GENOMIC DNA]</scope>
    <source>
        <strain evidence="2 3">HN897</strain>
    </source>
</reference>
<keyword evidence="2" id="KW-0456">Lyase</keyword>
<dbReference type="Proteomes" id="UP000464262">
    <property type="component" value="Chromosome 2"/>
</dbReference>
<name>A0A7Z2T603_9VIBR</name>
<dbReference type="KEGG" id="vas:GT360_15920"/>
<dbReference type="PANTHER" id="PTHR10224">
    <property type="entry name" value="ES1 PROTEIN HOMOLOG, MITOCHONDRIAL"/>
    <property type="match status" value="1"/>
</dbReference>
<dbReference type="Gene3D" id="3.40.50.880">
    <property type="match status" value="1"/>
</dbReference>
<dbReference type="RefSeq" id="WP_164649948.1">
    <property type="nucleotide sequence ID" value="NZ_CP047476.1"/>
</dbReference>
<dbReference type="InterPro" id="IPR002818">
    <property type="entry name" value="DJ-1/PfpI"/>
</dbReference>
<dbReference type="Pfam" id="PF01965">
    <property type="entry name" value="DJ-1_PfpI"/>
    <property type="match status" value="1"/>
</dbReference>
<proteinExistence type="predicted"/>
<sequence>MPNVAIILSGCGVYDGTEINEAVLTLLELERNGINYQTFAPDMLQAHTINHAKGEATQETRNVLVESNRITRSETGALEDLDVSKFDALVFVGGFGAAKNLSNFAFDQPHYQAIPQVNEVIQTFHSQNKWIVALCIAPVLLAASLPNIKVTIGNDQEIASLLESKGHTHVECKTDNFVVDVTNQLITTPAYMTGQSIKEVHEGIQATIQHLGTKIS</sequence>
<feature type="domain" description="DJ-1/PfpI" evidence="1">
    <location>
        <begin position="14"/>
        <end position="180"/>
    </location>
</feature>
<keyword evidence="3" id="KW-1185">Reference proteome</keyword>
<evidence type="ECO:0000259" key="1">
    <source>
        <dbReference type="Pfam" id="PF01965"/>
    </source>
</evidence>
<dbReference type="GO" id="GO:0016829">
    <property type="term" value="F:lyase activity"/>
    <property type="evidence" value="ECO:0007669"/>
    <property type="project" value="UniProtKB-KW"/>
</dbReference>
<dbReference type="EMBL" id="CP047476">
    <property type="protein sequence ID" value="QIA65049.1"/>
    <property type="molecule type" value="Genomic_DNA"/>
</dbReference>
<dbReference type="SUPFAM" id="SSF52317">
    <property type="entry name" value="Class I glutamine amidotransferase-like"/>
    <property type="match status" value="1"/>
</dbReference>
<evidence type="ECO:0000313" key="2">
    <source>
        <dbReference type="EMBL" id="QIA65049.1"/>
    </source>
</evidence>
<protein>
    <submittedName>
        <fullName evidence="2">Isoprenoid biosynthesis glyoxalase ElbB</fullName>
        <ecNumber evidence="2">4.2.1.-</ecNumber>
    </submittedName>
</protein>
<organism evidence="2 3">
    <name type="scientific">Vibrio astriarenae</name>
    <dbReference type="NCBI Taxonomy" id="1481923"/>
    <lineage>
        <taxon>Bacteria</taxon>
        <taxon>Pseudomonadati</taxon>
        <taxon>Pseudomonadota</taxon>
        <taxon>Gammaproteobacteria</taxon>
        <taxon>Vibrionales</taxon>
        <taxon>Vibrionaceae</taxon>
        <taxon>Vibrio</taxon>
    </lineage>
</organism>
<evidence type="ECO:0000313" key="3">
    <source>
        <dbReference type="Proteomes" id="UP000464262"/>
    </source>
</evidence>
<dbReference type="InterPro" id="IPR029062">
    <property type="entry name" value="Class_I_gatase-like"/>
</dbReference>
<dbReference type="NCBIfam" id="NF008747">
    <property type="entry name" value="PRK11780.1"/>
    <property type="match status" value="1"/>
</dbReference>
<dbReference type="AlphaFoldDB" id="A0A7Z2T603"/>
<dbReference type="EC" id="4.2.1.-" evidence="2"/>
<dbReference type="PANTHER" id="PTHR10224:SF12">
    <property type="entry name" value="GLYOXALASE ELBB"/>
    <property type="match status" value="1"/>
</dbReference>
<accession>A0A7Z2T603</accession>